<gene>
    <name evidence="2" type="ORF">Edafosvirus21_9</name>
</gene>
<name>A0A3G4ZUT9_9VIRU</name>
<feature type="region of interest" description="Disordered" evidence="1">
    <location>
        <begin position="21"/>
        <end position="45"/>
    </location>
</feature>
<organism evidence="2">
    <name type="scientific">Edafosvirus sp</name>
    <dbReference type="NCBI Taxonomy" id="2487765"/>
    <lineage>
        <taxon>Viruses</taxon>
        <taxon>Varidnaviria</taxon>
        <taxon>Bamfordvirae</taxon>
        <taxon>Nucleocytoviricota</taxon>
        <taxon>Megaviricetes</taxon>
        <taxon>Imitervirales</taxon>
        <taxon>Mimiviridae</taxon>
        <taxon>Klosneuvirinae</taxon>
    </lineage>
</organism>
<proteinExistence type="predicted"/>
<dbReference type="EMBL" id="MK072086">
    <property type="protein sequence ID" value="AYV78630.1"/>
    <property type="molecule type" value="Genomic_DNA"/>
</dbReference>
<protein>
    <submittedName>
        <fullName evidence="2">Uncharacterized protein</fullName>
    </submittedName>
</protein>
<feature type="compositionally biased region" description="Low complexity" evidence="1">
    <location>
        <begin position="34"/>
        <end position="45"/>
    </location>
</feature>
<accession>A0A3G4ZUT9</accession>
<evidence type="ECO:0000256" key="1">
    <source>
        <dbReference type="SAM" id="MobiDB-lite"/>
    </source>
</evidence>
<evidence type="ECO:0000313" key="2">
    <source>
        <dbReference type="EMBL" id="AYV78630.1"/>
    </source>
</evidence>
<reference evidence="2" key="1">
    <citation type="submission" date="2018-10" db="EMBL/GenBank/DDBJ databases">
        <title>Hidden diversity of soil giant viruses.</title>
        <authorList>
            <person name="Schulz F."/>
            <person name="Alteio L."/>
            <person name="Goudeau D."/>
            <person name="Ryan E.M."/>
            <person name="Malmstrom R.R."/>
            <person name="Blanchard J."/>
            <person name="Woyke T."/>
        </authorList>
    </citation>
    <scope>NUCLEOTIDE SEQUENCE</scope>
    <source>
        <strain evidence="2">EDV1</strain>
    </source>
</reference>
<sequence>MSLSTIKNKILGTMTKNVSEKPLINTKSDTKVAPPTNNSNVNTTPQPIILIHGVSGSTKTVTTEIAYSSSSTGFTDDIHGPEYHHVDDGSMDKYFSYELGDLEEIPKSQKKPSQIGDWMAYDYGMR</sequence>